<dbReference type="SUPFAM" id="SSF48371">
    <property type="entry name" value="ARM repeat"/>
    <property type="match status" value="2"/>
</dbReference>
<dbReference type="RefSeq" id="WP_386449139.1">
    <property type="nucleotide sequence ID" value="NZ_JBHSFH010000007.1"/>
</dbReference>
<proteinExistence type="predicted"/>
<reference evidence="2" key="1">
    <citation type="journal article" date="2019" name="Int. J. Syst. Evol. Microbiol.">
        <title>The Global Catalogue of Microorganisms (GCM) 10K type strain sequencing project: providing services to taxonomists for standard genome sequencing and annotation.</title>
        <authorList>
            <consortium name="The Broad Institute Genomics Platform"/>
            <consortium name="The Broad Institute Genome Sequencing Center for Infectious Disease"/>
            <person name="Wu L."/>
            <person name="Ma J."/>
        </authorList>
    </citation>
    <scope>NUCLEOTIDE SEQUENCE [LARGE SCALE GENOMIC DNA]</scope>
    <source>
        <strain evidence="2">CGMCC 4.7357</strain>
    </source>
</reference>
<comment type="caution">
    <text evidence="1">The sequence shown here is derived from an EMBL/GenBank/DDBJ whole genome shotgun (WGS) entry which is preliminary data.</text>
</comment>
<name>A0ABV9A8L0_9ACTN</name>
<keyword evidence="2" id="KW-1185">Reference proteome</keyword>
<dbReference type="Gene3D" id="1.25.10.10">
    <property type="entry name" value="Leucine-rich Repeat Variant"/>
    <property type="match status" value="1"/>
</dbReference>
<protein>
    <submittedName>
        <fullName evidence="1">HEAT repeat domain-containing protein</fullName>
    </submittedName>
</protein>
<dbReference type="Pfam" id="PF13646">
    <property type="entry name" value="HEAT_2"/>
    <property type="match status" value="1"/>
</dbReference>
<evidence type="ECO:0000313" key="1">
    <source>
        <dbReference type="EMBL" id="MFC4495782.1"/>
    </source>
</evidence>
<gene>
    <name evidence="1" type="ORF">ACFPA8_16760</name>
</gene>
<evidence type="ECO:0000313" key="2">
    <source>
        <dbReference type="Proteomes" id="UP001595997"/>
    </source>
</evidence>
<dbReference type="InterPro" id="IPR016024">
    <property type="entry name" value="ARM-type_fold"/>
</dbReference>
<dbReference type="EMBL" id="JBHSFH010000007">
    <property type="protein sequence ID" value="MFC4495782.1"/>
    <property type="molecule type" value="Genomic_DNA"/>
</dbReference>
<sequence>MPYEPTQPQPDAPAHEWVRYDLSVRRVHDWFPQPGTAPERVRAQSVALCHGDGRVREAALRSGVPDGLLPLVILRCADWAEPVREAARDVLAEASGGALVAVADTVLRLSARRHGGYAAELLEARLADGEQALRQRAFTHRSRRVRRWVFRLAADGGWLTSAGFAEAAVRDTDVIVQEVCAAAALAANPVPEDVHDRLLAARATRVRAAAVTALRRSHPCRSHRHLKAGPLLSDRAASVRACAQWVVRTADGEPVHHYRALLSQGREVTSGAVAGLGECGGKDDAALLRPLLQDPRTAVRAAAVGALHHLGAVDHVRLAPMLDDPSPAVVRRVVAALEPDASALPAGDLRTRLAAERPAHVRRAALRLLTAGSRGLTPLRAALTLVEDRDPALRARARALAARWSPPDAAALCAALPAAERALLAAELDRAAPSLGQVTVRLVRLMLRL</sequence>
<organism evidence="1 2">
    <name type="scientific">Streptomyces ovatisporus</name>
    <dbReference type="NCBI Taxonomy" id="1128682"/>
    <lineage>
        <taxon>Bacteria</taxon>
        <taxon>Bacillati</taxon>
        <taxon>Actinomycetota</taxon>
        <taxon>Actinomycetes</taxon>
        <taxon>Kitasatosporales</taxon>
        <taxon>Streptomycetaceae</taxon>
        <taxon>Streptomyces</taxon>
    </lineage>
</organism>
<dbReference type="InterPro" id="IPR011989">
    <property type="entry name" value="ARM-like"/>
</dbReference>
<accession>A0ABV9A8L0</accession>
<dbReference type="Proteomes" id="UP001595997">
    <property type="component" value="Unassembled WGS sequence"/>
</dbReference>